<name>A0A9P9EWN3_9HYPO</name>
<evidence type="ECO:0008006" key="4">
    <source>
        <dbReference type="Google" id="ProtNLM"/>
    </source>
</evidence>
<accession>A0A9P9EWN3</accession>
<evidence type="ECO:0000256" key="1">
    <source>
        <dbReference type="SAM" id="SignalP"/>
    </source>
</evidence>
<feature type="signal peptide" evidence="1">
    <location>
        <begin position="1"/>
        <end position="26"/>
    </location>
</feature>
<proteinExistence type="predicted"/>
<dbReference type="Proteomes" id="UP000738349">
    <property type="component" value="Unassembled WGS sequence"/>
</dbReference>
<dbReference type="EMBL" id="JAGMUV010000008">
    <property type="protein sequence ID" value="KAH7146377.1"/>
    <property type="molecule type" value="Genomic_DNA"/>
</dbReference>
<organism evidence="2 3">
    <name type="scientific">Dactylonectria macrodidyma</name>
    <dbReference type="NCBI Taxonomy" id="307937"/>
    <lineage>
        <taxon>Eukaryota</taxon>
        <taxon>Fungi</taxon>
        <taxon>Dikarya</taxon>
        <taxon>Ascomycota</taxon>
        <taxon>Pezizomycotina</taxon>
        <taxon>Sordariomycetes</taxon>
        <taxon>Hypocreomycetidae</taxon>
        <taxon>Hypocreales</taxon>
        <taxon>Nectriaceae</taxon>
        <taxon>Dactylonectria</taxon>
    </lineage>
</organism>
<feature type="chain" id="PRO_5040239308" description="Secreted protein" evidence="1">
    <location>
        <begin position="27"/>
        <end position="113"/>
    </location>
</feature>
<sequence>MEVPMPTYPAATSRCLLVTLFTVSNALNPFLGAPRLHPGFKRVRPPCLRWPAMTTTSTSSTSPFGCTSRILESTMSTTSTTVRKLQYVVLRNAYCPPRHETIPPASLLVKQGP</sequence>
<protein>
    <recommendedName>
        <fullName evidence="4">Secreted protein</fullName>
    </recommendedName>
</protein>
<evidence type="ECO:0000313" key="3">
    <source>
        <dbReference type="Proteomes" id="UP000738349"/>
    </source>
</evidence>
<reference evidence="2" key="1">
    <citation type="journal article" date="2021" name="Nat. Commun.">
        <title>Genetic determinants of endophytism in the Arabidopsis root mycobiome.</title>
        <authorList>
            <person name="Mesny F."/>
            <person name="Miyauchi S."/>
            <person name="Thiergart T."/>
            <person name="Pickel B."/>
            <person name="Atanasova L."/>
            <person name="Karlsson M."/>
            <person name="Huettel B."/>
            <person name="Barry K.W."/>
            <person name="Haridas S."/>
            <person name="Chen C."/>
            <person name="Bauer D."/>
            <person name="Andreopoulos W."/>
            <person name="Pangilinan J."/>
            <person name="LaButti K."/>
            <person name="Riley R."/>
            <person name="Lipzen A."/>
            <person name="Clum A."/>
            <person name="Drula E."/>
            <person name="Henrissat B."/>
            <person name="Kohler A."/>
            <person name="Grigoriev I.V."/>
            <person name="Martin F.M."/>
            <person name="Hacquard S."/>
        </authorList>
    </citation>
    <scope>NUCLEOTIDE SEQUENCE</scope>
    <source>
        <strain evidence="2">MPI-CAGE-AT-0147</strain>
    </source>
</reference>
<evidence type="ECO:0000313" key="2">
    <source>
        <dbReference type="EMBL" id="KAH7146377.1"/>
    </source>
</evidence>
<keyword evidence="1" id="KW-0732">Signal</keyword>
<gene>
    <name evidence="2" type="ORF">EDB81DRAFT_489222</name>
</gene>
<keyword evidence="3" id="KW-1185">Reference proteome</keyword>
<comment type="caution">
    <text evidence="2">The sequence shown here is derived from an EMBL/GenBank/DDBJ whole genome shotgun (WGS) entry which is preliminary data.</text>
</comment>
<dbReference type="AlphaFoldDB" id="A0A9P9EWN3"/>